<evidence type="ECO:0000259" key="3">
    <source>
        <dbReference type="PROSITE" id="PS50110"/>
    </source>
</evidence>
<proteinExistence type="predicted"/>
<dbReference type="InterPro" id="IPR011006">
    <property type="entry name" value="CheY-like_superfamily"/>
</dbReference>
<dbReference type="Proteomes" id="UP000295781">
    <property type="component" value="Chromosome"/>
</dbReference>
<protein>
    <submittedName>
        <fullName evidence="4">Transcriptional regulator</fullName>
    </submittedName>
</protein>
<dbReference type="Pfam" id="PF00072">
    <property type="entry name" value="Response_reg"/>
    <property type="match status" value="1"/>
</dbReference>
<feature type="compositionally biased region" description="Low complexity" evidence="2">
    <location>
        <begin position="191"/>
        <end position="203"/>
    </location>
</feature>
<evidence type="ECO:0000256" key="2">
    <source>
        <dbReference type="SAM" id="MobiDB-lite"/>
    </source>
</evidence>
<dbReference type="SMART" id="SM00448">
    <property type="entry name" value="REC"/>
    <property type="match status" value="1"/>
</dbReference>
<feature type="domain" description="Response regulatory" evidence="3">
    <location>
        <begin position="27"/>
        <end position="137"/>
    </location>
</feature>
<accession>A0A4P2Q6R2</accession>
<dbReference type="SUPFAM" id="SSF52172">
    <property type="entry name" value="CheY-like"/>
    <property type="match status" value="1"/>
</dbReference>
<dbReference type="EMBL" id="CP012670">
    <property type="protein sequence ID" value="AUX24931.1"/>
    <property type="molecule type" value="Genomic_DNA"/>
</dbReference>
<reference evidence="4 5" key="1">
    <citation type="submission" date="2015-09" db="EMBL/GenBank/DDBJ databases">
        <title>Sorangium comparison.</title>
        <authorList>
            <person name="Zaburannyi N."/>
            <person name="Bunk B."/>
            <person name="Overmann J."/>
            <person name="Mueller R."/>
        </authorList>
    </citation>
    <scope>NUCLEOTIDE SEQUENCE [LARGE SCALE GENOMIC DNA]</scope>
    <source>
        <strain evidence="4 5">So ceGT47</strain>
    </source>
</reference>
<dbReference type="PROSITE" id="PS50110">
    <property type="entry name" value="RESPONSE_REGULATORY"/>
    <property type="match status" value="1"/>
</dbReference>
<evidence type="ECO:0000256" key="1">
    <source>
        <dbReference type="PROSITE-ProRule" id="PRU00169"/>
    </source>
</evidence>
<dbReference type="Gene3D" id="3.40.50.2300">
    <property type="match status" value="1"/>
</dbReference>
<organism evidence="4 5">
    <name type="scientific">Sorangium cellulosum</name>
    <name type="common">Polyangium cellulosum</name>
    <dbReference type="NCBI Taxonomy" id="56"/>
    <lineage>
        <taxon>Bacteria</taxon>
        <taxon>Pseudomonadati</taxon>
        <taxon>Myxococcota</taxon>
        <taxon>Polyangia</taxon>
        <taxon>Polyangiales</taxon>
        <taxon>Polyangiaceae</taxon>
        <taxon>Sorangium</taxon>
    </lineage>
</organism>
<comment type="caution">
    <text evidence="1">Lacks conserved residue(s) required for the propagation of feature annotation.</text>
</comment>
<evidence type="ECO:0000313" key="5">
    <source>
        <dbReference type="Proteomes" id="UP000295781"/>
    </source>
</evidence>
<dbReference type="AlphaFoldDB" id="A0A4P2Q6R2"/>
<dbReference type="GO" id="GO:0000160">
    <property type="term" value="P:phosphorelay signal transduction system"/>
    <property type="evidence" value="ECO:0007669"/>
    <property type="project" value="InterPro"/>
</dbReference>
<sequence length="221" mass="24026">MSATVRAHRTSAPRKHALSSSPRRKYRILVIDDDEGALSSISTARITDIDVVTCMSAEHALKLLEAAQFHLVCCSHTTPGMKGDQLLRLVSSMPVYTSCLLITEVDDYTPARDGGHYHVMFKPLDEGRLTATVLHLARLTEMKRSVHSMTGTFAPPDPAASGGELMSCDWSDAAPDSSYPPRSTRLEPCKAPAAASPEPQQEPESTRAAAQALRPVSKCRR</sequence>
<evidence type="ECO:0000313" key="4">
    <source>
        <dbReference type="EMBL" id="AUX24931.1"/>
    </source>
</evidence>
<dbReference type="RefSeq" id="WP_242515271.1">
    <property type="nucleotide sequence ID" value="NZ_CP012670.1"/>
</dbReference>
<dbReference type="InterPro" id="IPR001789">
    <property type="entry name" value="Sig_transdc_resp-reg_receiver"/>
</dbReference>
<gene>
    <name evidence="4" type="primary">ompR</name>
    <name evidence="4" type="ORF">SOCEGT47_054720</name>
</gene>
<feature type="region of interest" description="Disordered" evidence="2">
    <location>
        <begin position="148"/>
        <end position="221"/>
    </location>
</feature>
<name>A0A4P2Q6R2_SORCE</name>